<evidence type="ECO:0000313" key="2">
    <source>
        <dbReference type="EMBL" id="AXK61180.1"/>
    </source>
</evidence>
<feature type="signal peptide" evidence="1">
    <location>
        <begin position="1"/>
        <end position="26"/>
    </location>
</feature>
<gene>
    <name evidence="2" type="ORF">C0J27_05620</name>
</gene>
<proteinExistence type="predicted"/>
<evidence type="ECO:0000313" key="3">
    <source>
        <dbReference type="Proteomes" id="UP000254834"/>
    </source>
</evidence>
<dbReference type="AlphaFoldDB" id="A0A345ZD13"/>
<dbReference type="RefSeq" id="WP_115586195.1">
    <property type="nucleotide sequence ID" value="NZ_CP025544.1"/>
</dbReference>
<sequence>MIAKKSKIYKTLLMTVGLLNIQSASAQEKSWTTWASQHALAECVVAAVGTSVAYSIENLRLHNDLLTSIEDRYGIKPVYEWYDMPAQYTLQALCSTCKITQVIEMDNSIKAIEQKVAKITSAQLFNFGLFTHNLPHIDQNGYYCIAAGYFKDFNCSTLGQLKEEISATIDRVNQDVVSLKKVISFPKSVINFNDFQHQILQAFASPVINSACGYFGYSALYNSDRAKDCVITLSKYHAYLNLLQELFNVCVDHNDTNLKSGGYLKFTIQHNQYNQSVQIN</sequence>
<dbReference type="KEGG" id="cdes:C0J27_05620"/>
<name>A0A345ZD13_9BACT</name>
<keyword evidence="3" id="KW-1185">Reference proteome</keyword>
<keyword evidence="1" id="KW-0732">Signal</keyword>
<protein>
    <submittedName>
        <fullName evidence="2">Uncharacterized protein</fullName>
    </submittedName>
</protein>
<accession>A0A345ZD13</accession>
<evidence type="ECO:0000256" key="1">
    <source>
        <dbReference type="SAM" id="SignalP"/>
    </source>
</evidence>
<feature type="chain" id="PRO_5016872377" evidence="1">
    <location>
        <begin position="27"/>
        <end position="280"/>
    </location>
</feature>
<dbReference type="Proteomes" id="UP000254834">
    <property type="component" value="Chromosome"/>
</dbReference>
<reference evidence="2 3" key="1">
    <citation type="submission" date="2017-12" db="EMBL/GenBank/DDBJ databases">
        <title>Chromulinavorax destructans is a abundant pathogen of dominant heterotrophic picoflagllates.</title>
        <authorList>
            <person name="Deeg C.M."/>
            <person name="Zimmer M."/>
            <person name="Suttle C.A."/>
        </authorList>
    </citation>
    <scope>NUCLEOTIDE SEQUENCE [LARGE SCALE GENOMIC DNA]</scope>
    <source>
        <strain evidence="2 3">SeV1</strain>
    </source>
</reference>
<organism evidence="2 3">
    <name type="scientific">Candidatus Chromulinivorax destructor</name>
    <dbReference type="NCBI Taxonomy" id="2066483"/>
    <lineage>
        <taxon>Bacteria</taxon>
        <taxon>Candidatus Babelota</taxon>
        <taxon>Candidatus Babeliae</taxon>
        <taxon>Candidatus Babeliales</taxon>
        <taxon>Candidatus Chromulinivoraceae</taxon>
        <taxon>Candidatus Chromulinivorax</taxon>
    </lineage>
</organism>
<dbReference type="EMBL" id="CP025544">
    <property type="protein sequence ID" value="AXK61180.1"/>
    <property type="molecule type" value="Genomic_DNA"/>
</dbReference>